<keyword evidence="3" id="KW-1185">Reference proteome</keyword>
<accession>A0A8J4AV18</accession>
<feature type="compositionally biased region" description="Low complexity" evidence="1">
    <location>
        <begin position="1724"/>
        <end position="1750"/>
    </location>
</feature>
<gene>
    <name evidence="2" type="ORF">Vafri_2900</name>
</gene>
<feature type="compositionally biased region" description="Basic and acidic residues" evidence="1">
    <location>
        <begin position="330"/>
        <end position="344"/>
    </location>
</feature>
<feature type="region of interest" description="Disordered" evidence="1">
    <location>
        <begin position="1064"/>
        <end position="1094"/>
    </location>
</feature>
<dbReference type="Proteomes" id="UP000747399">
    <property type="component" value="Unassembled WGS sequence"/>
</dbReference>
<feature type="region of interest" description="Disordered" evidence="1">
    <location>
        <begin position="1645"/>
        <end position="1752"/>
    </location>
</feature>
<feature type="region of interest" description="Disordered" evidence="1">
    <location>
        <begin position="317"/>
        <end position="445"/>
    </location>
</feature>
<feature type="compositionally biased region" description="Polar residues" evidence="1">
    <location>
        <begin position="1690"/>
        <end position="1706"/>
    </location>
</feature>
<evidence type="ECO:0000313" key="3">
    <source>
        <dbReference type="Proteomes" id="UP000747399"/>
    </source>
</evidence>
<reference evidence="2" key="1">
    <citation type="journal article" date="2021" name="Proc. Natl. Acad. Sci. U.S.A.">
        <title>Three genomes in the algal genus Volvox reveal the fate of a haploid sex-determining region after a transition to homothallism.</title>
        <authorList>
            <person name="Yamamoto K."/>
            <person name="Hamaji T."/>
            <person name="Kawai-Toyooka H."/>
            <person name="Matsuzaki R."/>
            <person name="Takahashi F."/>
            <person name="Nishimura Y."/>
            <person name="Kawachi M."/>
            <person name="Noguchi H."/>
            <person name="Minakuchi Y."/>
            <person name="Umen J.G."/>
            <person name="Toyoda A."/>
            <person name="Nozaki H."/>
        </authorList>
    </citation>
    <scope>NUCLEOTIDE SEQUENCE</scope>
    <source>
        <strain evidence="2">NIES-3780</strain>
    </source>
</reference>
<evidence type="ECO:0000313" key="2">
    <source>
        <dbReference type="EMBL" id="GIL45743.1"/>
    </source>
</evidence>
<feature type="region of interest" description="Disordered" evidence="1">
    <location>
        <begin position="96"/>
        <end position="133"/>
    </location>
</feature>
<organism evidence="2 3">
    <name type="scientific">Volvox africanus</name>
    <dbReference type="NCBI Taxonomy" id="51714"/>
    <lineage>
        <taxon>Eukaryota</taxon>
        <taxon>Viridiplantae</taxon>
        <taxon>Chlorophyta</taxon>
        <taxon>core chlorophytes</taxon>
        <taxon>Chlorophyceae</taxon>
        <taxon>CS clade</taxon>
        <taxon>Chlamydomonadales</taxon>
        <taxon>Volvocaceae</taxon>
        <taxon>Volvox</taxon>
    </lineage>
</organism>
<comment type="caution">
    <text evidence="2">The sequence shown here is derived from an EMBL/GenBank/DDBJ whole genome shotgun (WGS) entry which is preliminary data.</text>
</comment>
<feature type="compositionally biased region" description="Polar residues" evidence="1">
    <location>
        <begin position="115"/>
        <end position="125"/>
    </location>
</feature>
<proteinExistence type="predicted"/>
<feature type="compositionally biased region" description="Low complexity" evidence="1">
    <location>
        <begin position="1662"/>
        <end position="1673"/>
    </location>
</feature>
<feature type="region of interest" description="Disordered" evidence="1">
    <location>
        <begin position="145"/>
        <end position="165"/>
    </location>
</feature>
<dbReference type="EMBL" id="BNCO01000003">
    <property type="protein sequence ID" value="GIL45743.1"/>
    <property type="molecule type" value="Genomic_DNA"/>
</dbReference>
<name>A0A8J4AV18_9CHLO</name>
<feature type="compositionally biased region" description="Low complexity" evidence="1">
    <location>
        <begin position="975"/>
        <end position="991"/>
    </location>
</feature>
<evidence type="ECO:0000256" key="1">
    <source>
        <dbReference type="SAM" id="MobiDB-lite"/>
    </source>
</evidence>
<feature type="region of interest" description="Disordered" evidence="1">
    <location>
        <begin position="975"/>
        <end position="1001"/>
    </location>
</feature>
<feature type="region of interest" description="Disordered" evidence="1">
    <location>
        <begin position="216"/>
        <end position="261"/>
    </location>
</feature>
<sequence>MLGAGVPGPICRHSTEREANAVHDEISLFSGAMEHLFFNLGVRKGMFEADREYADAFRSVELGDWLGACRDLSLKGAPDMLQILSTREFRRSRNPALEIHASTPSPITHAERISGDTSAERTGNPDSDLKASPLPQFAVSWRLPKASHGMSGQAKAGSRNLPSDPSAAEAKACVAAAAEGTAAIMRPGPLPAPHRHLGLGIMVDGAQHRLSATYASAPEGDSASGANSGPSFVVPGQPSNVAADGKTGPGGSGGVNRPLLSPHSRARMRQCCAWNQLFGPRWHVAKAWRAQHYVPIRQLGGPLPVWYICGPGSGGHHQAAAAASYQPHASPDHEARVQPRDLARQRQLGKRTRETFTEGDVDSAGPSMYGDEDDPARLGHQRSRPRPHCGGDGKASTHVMPGAGPLADGAQHHPGVCDDTPPRQLTHGDPGMLSHATQATEPGPNAAPFGELLYGVQRMGCDLRRRFRALSDSGGEIAVAVADTWRLAWMRVLVKVLDQLRRLLEARSAVSKYGTGGRRVSEALPGPIQPMVNHSQLRAAVQLLMVVAGELPPGKLPRERVAAEALDAIDYLLCSNPFVDFDGCDPQARAILVDGVLKLARLAADRGVMEPSWRGVRDRALQTLLGWLVRQSDIIRQLSAPSLDCTAGSKLGGLHCPADEMFTLPDEGQLRDRLTVQSGHMELFRILAASLSILAVQLGPSLALRILEPGVVRALLQPLSGMGTGIASSTSITRMPSLSSASPLAPPQLLPRESKTANALALLHAAVLALLPSAPNATCLAQGCDAVLQSGLRIAAEAVLLGECRSADEPQRLGREVAACRDVVVPLLGTLYALLLSRGSLAGWAAVEGAIHASATDGSSPTFSCPIRRAWETPADRRYRSLVLYLQAQVVRALVRMGQLQQLEAAFRCDPPNPAPGHGQRVAVGEQLGLAGTWLRAALDCGSRPMLAALTAELLRCDFTRQLLGCQGPACGPAPEGPAVAGSTSSSAAGDSGDRGSGGEEADALASAVALAIVEDMDGRTCAQLAGALVSGLVRERGPTDVSAALCGLDLTWRALRRELPRTAGNGVKGGSVPGTGDTVTSTPGGAAAHGPGNGLLAASGPPAGTLRAHRAMACVALAAVEASAFDSRSGATVGSSVISAAAARRAWTGQQAPVRVLECVAEAMVDDMAALIRWEAPPVVAAVGTGEEQMPLWADRLRSGSSAGLLSDLAAVLARSTCCAADHTHQHGEHSVLQRCLALLCLMVSELPPSGEAQVHTNELIRDHVTAALMDHLRPVPPTGQLDPAANCLEGFASDRNVQLGLAVQNCELRAAQDNLSRMLHRCIAGSLRSCVAEGLKVSVPQSAQARHATNALAWLRSLLCHPAMRQQMLLERLLPPLLNLVVESLVTTRALLLTRAHLRFDMESLAAEAWPCPGQPQLQLQPQHQAPLALIRELMVTASAVLEAAAGSGLMASKDVAYGILPGSIRIDASPLLLMEPAPRNQLQAATGFAAALLLRTCLECFALPLEARHQAVLLSCARPPDEERSVRVRLRLASYFGNPPVLSEAEQPRAVRQACGPDVMKLSSAPAVVDGADGPLKLSEAAIDCIVRLALPWDDSAYRWVEPVVEAIRQLTVETKGAGLRYTEAQRGRVVQLLREQRIRHGRWLQHSEPPPQRVHTIQPAGPQQQQQQPEQPPEPGRGLGAKPASAPQTMQDCRGSTPQIQQPGRLPHSVKHCAGGAGRQGPSSARQQQQQQQQRQPSPSTRLPQQTVKVTQGAANLVTSQVAGGQGHTTSRTVAVVPIPDLSIRPEAHYVAAHVIERSEDHRVRLSGCMPFADLWALLPHATGQQSQPDGAARDDTAGLPPVVGEVEEVKLRSLRNKQLVLLCTLRDASVDVTKALIVLVIGCSEDDPVRLGGASGNSGIVRRGAFRRSLREWRRCCFHSRSHIGEMAIAGKAVSLHECFTQYGVRASN</sequence>
<feature type="compositionally biased region" description="Low complexity" evidence="1">
    <location>
        <begin position="1084"/>
        <end position="1094"/>
    </location>
</feature>
<protein>
    <submittedName>
        <fullName evidence="2">Uncharacterized protein</fullName>
    </submittedName>
</protein>
<feature type="compositionally biased region" description="Low complexity" evidence="1">
    <location>
        <begin position="317"/>
        <end position="329"/>
    </location>
</feature>